<reference evidence="10" key="1">
    <citation type="submission" date="2022-11" db="EMBL/GenBank/DDBJ databases">
        <title>Taxonomic description of a new Pseudomonas species.</title>
        <authorList>
            <person name="Tambong J.T."/>
        </authorList>
    </citation>
    <scope>NUCLEOTIDE SEQUENCE</scope>
    <source>
        <strain evidence="10">S1Bt42</strain>
    </source>
</reference>
<protein>
    <submittedName>
        <fullName evidence="10">ABC transporter ATP-binding protein</fullName>
    </submittedName>
</protein>
<dbReference type="EMBL" id="CP112866">
    <property type="protein sequence ID" value="UZW20756.1"/>
    <property type="molecule type" value="Genomic_DNA"/>
</dbReference>
<gene>
    <name evidence="10" type="ORF">OSC50_10575</name>
</gene>
<dbReference type="PROSITE" id="PS00211">
    <property type="entry name" value="ABC_TRANSPORTER_1"/>
    <property type="match status" value="1"/>
</dbReference>
<feature type="transmembrane region" description="Helical" evidence="7">
    <location>
        <begin position="15"/>
        <end position="41"/>
    </location>
</feature>
<evidence type="ECO:0000256" key="4">
    <source>
        <dbReference type="ARBA" id="ARBA00022840"/>
    </source>
</evidence>
<evidence type="ECO:0000313" key="11">
    <source>
        <dbReference type="Proteomes" id="UP001164116"/>
    </source>
</evidence>
<dbReference type="PROSITE" id="PS50929">
    <property type="entry name" value="ABC_TM1F"/>
    <property type="match status" value="1"/>
</dbReference>
<dbReference type="Gene3D" id="1.20.1560.10">
    <property type="entry name" value="ABC transporter type 1, transmembrane domain"/>
    <property type="match status" value="1"/>
</dbReference>
<dbReference type="InterPro" id="IPR003593">
    <property type="entry name" value="AAA+_ATPase"/>
</dbReference>
<feature type="domain" description="ABC transporter" evidence="8">
    <location>
        <begin position="338"/>
        <end position="564"/>
    </location>
</feature>
<feature type="transmembrane region" description="Helical" evidence="7">
    <location>
        <begin position="129"/>
        <end position="153"/>
    </location>
</feature>
<keyword evidence="11" id="KW-1185">Reference proteome</keyword>
<dbReference type="InterPro" id="IPR017871">
    <property type="entry name" value="ABC_transporter-like_CS"/>
</dbReference>
<dbReference type="SUPFAM" id="SSF90123">
    <property type="entry name" value="ABC transporter transmembrane region"/>
    <property type="match status" value="1"/>
</dbReference>
<dbReference type="InterPro" id="IPR011527">
    <property type="entry name" value="ABC1_TM_dom"/>
</dbReference>
<evidence type="ECO:0000259" key="9">
    <source>
        <dbReference type="PROSITE" id="PS50929"/>
    </source>
</evidence>
<keyword evidence="4 10" id="KW-0067">ATP-binding</keyword>
<feature type="transmembrane region" description="Helical" evidence="7">
    <location>
        <begin position="273"/>
        <end position="290"/>
    </location>
</feature>
<evidence type="ECO:0000256" key="6">
    <source>
        <dbReference type="ARBA" id="ARBA00023136"/>
    </source>
</evidence>
<dbReference type="InterPro" id="IPR039421">
    <property type="entry name" value="Type_1_exporter"/>
</dbReference>
<dbReference type="SMART" id="SM00382">
    <property type="entry name" value="AAA"/>
    <property type="match status" value="1"/>
</dbReference>
<dbReference type="PANTHER" id="PTHR24221">
    <property type="entry name" value="ATP-BINDING CASSETTE SUB-FAMILY B"/>
    <property type="match status" value="1"/>
</dbReference>
<dbReference type="RefSeq" id="WP_181077945.1">
    <property type="nucleotide sequence ID" value="NZ_CP112866.1"/>
</dbReference>
<evidence type="ECO:0000313" key="10">
    <source>
        <dbReference type="EMBL" id="UZW20756.1"/>
    </source>
</evidence>
<evidence type="ECO:0000256" key="7">
    <source>
        <dbReference type="SAM" id="Phobius"/>
    </source>
</evidence>
<proteinExistence type="predicted"/>
<feature type="domain" description="ABC transmembrane type-1" evidence="9">
    <location>
        <begin position="23"/>
        <end position="304"/>
    </location>
</feature>
<dbReference type="PROSITE" id="PS50893">
    <property type="entry name" value="ABC_TRANSPORTER_2"/>
    <property type="match status" value="1"/>
</dbReference>
<keyword evidence="6 7" id="KW-0472">Membrane</keyword>
<dbReference type="Pfam" id="PF00664">
    <property type="entry name" value="ABC_membrane"/>
    <property type="match status" value="1"/>
</dbReference>
<keyword evidence="5 7" id="KW-1133">Transmembrane helix</keyword>
<dbReference type="Proteomes" id="UP001164116">
    <property type="component" value="Chromosome"/>
</dbReference>
<evidence type="ECO:0000256" key="2">
    <source>
        <dbReference type="ARBA" id="ARBA00022692"/>
    </source>
</evidence>
<dbReference type="InterPro" id="IPR003439">
    <property type="entry name" value="ABC_transporter-like_ATP-bd"/>
</dbReference>
<dbReference type="PANTHER" id="PTHR24221:SF654">
    <property type="entry name" value="ATP-BINDING CASSETTE SUB-FAMILY B MEMBER 6"/>
    <property type="match status" value="1"/>
</dbReference>
<comment type="subcellular location">
    <subcellularLocation>
        <location evidence="1">Cell membrane</location>
        <topology evidence="1">Multi-pass membrane protein</topology>
    </subcellularLocation>
</comment>
<evidence type="ECO:0000259" key="8">
    <source>
        <dbReference type="PROSITE" id="PS50893"/>
    </source>
</evidence>
<dbReference type="InterPro" id="IPR036640">
    <property type="entry name" value="ABC1_TM_sf"/>
</dbReference>
<keyword evidence="3" id="KW-0547">Nucleotide-binding</keyword>
<dbReference type="InterPro" id="IPR027417">
    <property type="entry name" value="P-loop_NTPase"/>
</dbReference>
<evidence type="ECO:0000256" key="3">
    <source>
        <dbReference type="ARBA" id="ARBA00022741"/>
    </source>
</evidence>
<evidence type="ECO:0000256" key="1">
    <source>
        <dbReference type="ARBA" id="ARBA00004651"/>
    </source>
</evidence>
<feature type="transmembrane region" description="Helical" evidence="7">
    <location>
        <begin position="159"/>
        <end position="178"/>
    </location>
</feature>
<dbReference type="GO" id="GO:0005524">
    <property type="term" value="F:ATP binding"/>
    <property type="evidence" value="ECO:0007669"/>
    <property type="project" value="UniProtKB-KW"/>
</dbReference>
<accession>A0ABY6QPE6</accession>
<keyword evidence="2 7" id="KW-0812">Transmembrane</keyword>
<feature type="transmembrane region" description="Helical" evidence="7">
    <location>
        <begin position="53"/>
        <end position="72"/>
    </location>
</feature>
<dbReference type="Gene3D" id="3.40.50.300">
    <property type="entry name" value="P-loop containing nucleotide triphosphate hydrolases"/>
    <property type="match status" value="1"/>
</dbReference>
<dbReference type="Pfam" id="PF00005">
    <property type="entry name" value="ABC_tran"/>
    <property type="match status" value="1"/>
</dbReference>
<organism evidence="10 11">
    <name type="scientific">Pseudomonas quebecensis</name>
    <dbReference type="NCBI Taxonomy" id="2995174"/>
    <lineage>
        <taxon>Bacteria</taxon>
        <taxon>Pseudomonadati</taxon>
        <taxon>Pseudomonadota</taxon>
        <taxon>Gammaproteobacteria</taxon>
        <taxon>Pseudomonadales</taxon>
        <taxon>Pseudomonadaceae</taxon>
        <taxon>Pseudomonas</taxon>
    </lineage>
</organism>
<evidence type="ECO:0000256" key="5">
    <source>
        <dbReference type="ARBA" id="ARBA00022989"/>
    </source>
</evidence>
<sequence length="568" mass="62255">MLNLLYKACRDHKSLLTFTLTTTLLLKILVLAPPLLFGGIIDALGTNPKGYQILLPSLIAAFILAGCVHAAINPAQNLLLSKLVQSIIRDASIHWVTQLIRKEFDAFNTWRIGHFIKSVERGLTAHEKLLTFFITTGLPILLEFIVVGGAFLYMGGLTIFLALNGCALVYAFATYKIILWRRLHLTTVNEQEDELSAVLFNTLSAGKTIKLEGAEESASRPLNLAFKRYADAAITVASSSGYLSGAKILFISFSTGALLAWGVFNQLSATPSISVGQLVAIFSIASSYLLNVTNLTEGYRVLDQFLADQRRLEHLLTLPNFDDETRQAVLPKYSESTLALKPCFVTADGSSRINVNTTLSFTQGQSVAITGPSGAGKSTLLEALAGLNLSLRDNLYINGVAVSDLNAKAHLDCIRYCPQSPQFLEGAFEHSVLFGVDRSSGLEQAIRQLQVEAVVDHRSLAENATNVSGGEAKRLSLLRLINKPGHFNLFDEPSASIEQTLAVPVWDLLFETFGKLGLICVTHDLRHLERFDRVIIMREGAIVDDGPWHELQVKPAIRKLLDNMPAHE</sequence>
<feature type="transmembrane region" description="Helical" evidence="7">
    <location>
        <begin position="248"/>
        <end position="267"/>
    </location>
</feature>
<dbReference type="SUPFAM" id="SSF52540">
    <property type="entry name" value="P-loop containing nucleoside triphosphate hydrolases"/>
    <property type="match status" value="1"/>
</dbReference>
<name>A0ABY6QPE6_9PSED</name>